<dbReference type="RefSeq" id="WP_145419201.1">
    <property type="nucleotide sequence ID" value="NZ_CP036526.1"/>
</dbReference>
<keyword evidence="3" id="KW-0812">Transmembrane</keyword>
<dbReference type="PANTHER" id="PTHR23303:SF14">
    <property type="entry name" value="BOS COMPLEX SUBUNIT NOMO1-RELATED"/>
    <property type="match status" value="1"/>
</dbReference>
<accession>A0A517NW52</accession>
<dbReference type="SUPFAM" id="SSF49464">
    <property type="entry name" value="Carboxypeptidase regulatory domain-like"/>
    <property type="match status" value="5"/>
</dbReference>
<organism evidence="3 4">
    <name type="scientific">Stieleria marina</name>
    <dbReference type="NCBI Taxonomy" id="1930275"/>
    <lineage>
        <taxon>Bacteria</taxon>
        <taxon>Pseudomonadati</taxon>
        <taxon>Planctomycetota</taxon>
        <taxon>Planctomycetia</taxon>
        <taxon>Pirellulales</taxon>
        <taxon>Pirellulaceae</taxon>
        <taxon>Stieleria</taxon>
    </lineage>
</organism>
<keyword evidence="1 2" id="KW-0732">Signal</keyword>
<dbReference type="InterPro" id="IPR008969">
    <property type="entry name" value="CarboxyPept-like_regulatory"/>
</dbReference>
<protein>
    <submittedName>
        <fullName evidence="3">Nickel uptake substrate-specific transmembrane region</fullName>
    </submittedName>
</protein>
<dbReference type="Proteomes" id="UP000319817">
    <property type="component" value="Chromosome"/>
</dbReference>
<dbReference type="GO" id="GO:0005506">
    <property type="term" value="F:iron ion binding"/>
    <property type="evidence" value="ECO:0007669"/>
    <property type="project" value="InterPro"/>
</dbReference>
<dbReference type="InterPro" id="IPR051417">
    <property type="entry name" value="SDr/BOS_complex"/>
</dbReference>
<reference evidence="3 4" key="1">
    <citation type="submission" date="2019-02" db="EMBL/GenBank/DDBJ databases">
        <title>Deep-cultivation of Planctomycetes and their phenomic and genomic characterization uncovers novel biology.</title>
        <authorList>
            <person name="Wiegand S."/>
            <person name="Jogler M."/>
            <person name="Boedeker C."/>
            <person name="Pinto D."/>
            <person name="Vollmers J."/>
            <person name="Rivas-Marin E."/>
            <person name="Kohn T."/>
            <person name="Peeters S.H."/>
            <person name="Heuer A."/>
            <person name="Rast P."/>
            <person name="Oberbeckmann S."/>
            <person name="Bunk B."/>
            <person name="Jeske O."/>
            <person name="Meyerdierks A."/>
            <person name="Storesund J.E."/>
            <person name="Kallscheuer N."/>
            <person name="Luecker S."/>
            <person name="Lage O.M."/>
            <person name="Pohl T."/>
            <person name="Merkel B.J."/>
            <person name="Hornburger P."/>
            <person name="Mueller R.-W."/>
            <person name="Bruemmer F."/>
            <person name="Labrenz M."/>
            <person name="Spormann A.M."/>
            <person name="Op den Camp H."/>
            <person name="Overmann J."/>
            <person name="Amann R."/>
            <person name="Jetten M.S.M."/>
            <person name="Mascher T."/>
            <person name="Medema M.H."/>
            <person name="Devos D.P."/>
            <person name="Kaster A.-K."/>
            <person name="Ovreas L."/>
            <person name="Rohde M."/>
            <person name="Galperin M.Y."/>
            <person name="Jogler C."/>
        </authorList>
    </citation>
    <scope>NUCLEOTIDE SEQUENCE [LARGE SCALE GENOMIC DNA]</scope>
    <source>
        <strain evidence="3 4">K23_9</strain>
    </source>
</reference>
<dbReference type="AlphaFoldDB" id="A0A517NW52"/>
<proteinExistence type="predicted"/>
<dbReference type="Gene3D" id="2.60.130.10">
    <property type="entry name" value="Aromatic compound dioxygenase"/>
    <property type="match status" value="1"/>
</dbReference>
<keyword evidence="3" id="KW-0472">Membrane</keyword>
<keyword evidence="4" id="KW-1185">Reference proteome</keyword>
<dbReference type="OrthoDB" id="267639at2"/>
<dbReference type="GO" id="GO:0016702">
    <property type="term" value="F:oxidoreductase activity, acting on single donors with incorporation of molecular oxygen, incorporation of two atoms of oxygen"/>
    <property type="evidence" value="ECO:0007669"/>
    <property type="project" value="InterPro"/>
</dbReference>
<evidence type="ECO:0000256" key="2">
    <source>
        <dbReference type="SAM" id="SignalP"/>
    </source>
</evidence>
<name>A0A517NW52_9BACT</name>
<dbReference type="InterPro" id="IPR015889">
    <property type="entry name" value="Intradiol_dOase_core"/>
</dbReference>
<sequence length="1218" mass="133612" precursor="true">MKKRRFRFGIVLLMCLQLLAMRATFAQDAPTAPVSDNYFSLLQTVTLADGDPAGLVFNLSGQVVDSAGTPVPDAVVVLRESSTQRISADNTLVTIESRNDHIVKDVFARTRTDQEGRYEFRQAAAPMMTKQHQTRWQRWNWWVAAASSDGDFGWKHIKKAYNGHEEITKQIDVELRRSVPIEGTLLSTDGQPVADALVRLGTLDQLNPVQNLLPSDDYFDANASSLQLSQRTDANGKFRFPSTPDQLAFNVSVSHPVHTFGYYRLTNNPQISPVLSDDSASVQPSTAPLVRSPCTLSALEQIIVRGRVVDESGQPIAGAHVQKQSTVMTAKTDSDGQFQWPIAKLSMSKYSRSASHADAEVSFLASVPSEPYIHQASYFSTSDLLAGRPQTIVLKRGCELTGKVICKQTGQGVPGIRVAAALTGLGYTPPMAMTRTNSKGVYRIVSPIGRLRIGVGGPIAGYAVPPFDWSKLQSANDPLNASPLVRDIDVTGKTQFDLADFSVNALPSIQVLVLDPDEKPVANAIVHAYYQRQYENHQFGGERSLAPIETTGKDGTCRMLPNRDDWKLGVIRVQAKIEGASFHGHSTMSRDDRERIPVKMKQGWLLTGRVLKDGKPAHNVNVRLRRHNNKGAATFRGMTQYQEMGITTTDRDGNYQFEVAPDERYSISTDDPGSWRRKLAYRSTPLDEHHYHFNDIEFISPDQARPANGTIQGTVVDFSGAPLSGARVHSVPTRLQTGVNARTDVQGRFVLTGLRDGEAQLIVQVEPKNPQSPRWAASIEATVGDDDVQIAMDRRILHPVPELKPVQVITMQHERIVDDNEQSELTGRVLDEEDRPVAGAVVRVHAAISRAALGKNGIFSLSDLAFPGKGKQALTDAQGHFRIKNVRSECMFDVAIGASGHQGHLFRDVDPRDDNLGFNLSATPDLDPKTSFSARVVDVDGKPIAGATAKAKAPLVTLMNIPIQQRVAQNTSATVTDKDGHFSLQFRMPVRSTQLLVQCPGYASTVANCLLSSAPKQAIVLTAGSSIGGRLMHDGRPVEGVPVQLTPLDHSLRNVRQALTSTTDQQGFFGWDHLTPETEFTVWTAAGKSPLAALPKTIVRTSQAGELADYGDVQTEAGHKLALRFITEDRRPIPAKSYCTLTRPSLPTQGSVLIPERFASTVRFNGVPTEVVSILLSVPTYKVVNVEPNCHRDGNGRYTLFCDDDKSFTFTLQRHFKD</sequence>
<gene>
    <name evidence="3" type="ORF">K239x_33490</name>
</gene>
<dbReference type="Pfam" id="PF13620">
    <property type="entry name" value="CarboxypepD_reg"/>
    <property type="match status" value="2"/>
</dbReference>
<evidence type="ECO:0000313" key="3">
    <source>
        <dbReference type="EMBL" id="QDT11354.1"/>
    </source>
</evidence>
<evidence type="ECO:0000313" key="4">
    <source>
        <dbReference type="Proteomes" id="UP000319817"/>
    </source>
</evidence>
<evidence type="ECO:0000256" key="1">
    <source>
        <dbReference type="ARBA" id="ARBA00022729"/>
    </source>
</evidence>
<dbReference type="Gene3D" id="2.60.40.1120">
    <property type="entry name" value="Carboxypeptidase-like, regulatory domain"/>
    <property type="match status" value="1"/>
</dbReference>
<feature type="chain" id="PRO_5021846080" evidence="2">
    <location>
        <begin position="27"/>
        <end position="1218"/>
    </location>
</feature>
<dbReference type="EMBL" id="CP036526">
    <property type="protein sequence ID" value="QDT11354.1"/>
    <property type="molecule type" value="Genomic_DNA"/>
</dbReference>
<dbReference type="PANTHER" id="PTHR23303">
    <property type="entry name" value="CARBOXYPEPTIDASE REGULATORY REGION-CONTAINING"/>
    <property type="match status" value="1"/>
</dbReference>
<feature type="signal peptide" evidence="2">
    <location>
        <begin position="1"/>
        <end position="26"/>
    </location>
</feature>